<dbReference type="Pfam" id="PF13173">
    <property type="entry name" value="AAA_14"/>
    <property type="match status" value="1"/>
</dbReference>
<feature type="domain" description="AAA" evidence="1">
    <location>
        <begin position="38"/>
        <end position="191"/>
    </location>
</feature>
<dbReference type="InterPro" id="IPR041682">
    <property type="entry name" value="AAA_14"/>
</dbReference>
<dbReference type="InterPro" id="IPR025420">
    <property type="entry name" value="DUF4143"/>
</dbReference>
<dbReference type="AlphaFoldDB" id="A0A644WEN4"/>
<dbReference type="InterPro" id="IPR027417">
    <property type="entry name" value="P-loop_NTPase"/>
</dbReference>
<organism evidence="3">
    <name type="scientific">bioreactor metagenome</name>
    <dbReference type="NCBI Taxonomy" id="1076179"/>
    <lineage>
        <taxon>unclassified sequences</taxon>
        <taxon>metagenomes</taxon>
        <taxon>ecological metagenomes</taxon>
    </lineage>
</organism>
<evidence type="ECO:0000313" key="3">
    <source>
        <dbReference type="EMBL" id="MPM00774.1"/>
    </source>
</evidence>
<dbReference type="SUPFAM" id="SSF52540">
    <property type="entry name" value="P-loop containing nucleoside triphosphate hydrolases"/>
    <property type="match status" value="1"/>
</dbReference>
<evidence type="ECO:0000259" key="2">
    <source>
        <dbReference type="Pfam" id="PF13635"/>
    </source>
</evidence>
<dbReference type="PANTHER" id="PTHR33295">
    <property type="entry name" value="ATPASE"/>
    <property type="match status" value="1"/>
</dbReference>
<evidence type="ECO:0000259" key="1">
    <source>
        <dbReference type="Pfam" id="PF13173"/>
    </source>
</evidence>
<evidence type="ECO:0008006" key="4">
    <source>
        <dbReference type="Google" id="ProtNLM"/>
    </source>
</evidence>
<feature type="domain" description="DUF4143" evidence="2">
    <location>
        <begin position="236"/>
        <end position="395"/>
    </location>
</feature>
<comment type="caution">
    <text evidence="3">The sequence shown here is derived from an EMBL/GenBank/DDBJ whole genome shotgun (WGS) entry which is preliminary data.</text>
</comment>
<accession>A0A644WEN4</accession>
<dbReference type="Pfam" id="PF13635">
    <property type="entry name" value="DUF4143"/>
    <property type="match status" value="1"/>
</dbReference>
<dbReference type="EMBL" id="VSSQ01000751">
    <property type="protein sequence ID" value="MPM00774.1"/>
    <property type="molecule type" value="Genomic_DNA"/>
</dbReference>
<dbReference type="PANTHER" id="PTHR33295:SF18">
    <property type="entry name" value="AAA+ ATPASE DOMAIN-CONTAINING PROTEIN"/>
    <property type="match status" value="1"/>
</dbReference>
<reference evidence="3" key="1">
    <citation type="submission" date="2019-08" db="EMBL/GenBank/DDBJ databases">
        <authorList>
            <person name="Kucharzyk K."/>
            <person name="Murdoch R.W."/>
            <person name="Higgins S."/>
            <person name="Loffler F."/>
        </authorList>
    </citation>
    <scope>NUCLEOTIDE SEQUENCE</scope>
</reference>
<name>A0A644WEN4_9ZZZZ</name>
<protein>
    <recommendedName>
        <fullName evidence="4">AAA domain-containing protein</fullName>
    </recommendedName>
</protein>
<proteinExistence type="predicted"/>
<sequence length="458" mass="52780">MVKEERVLNKLTDFKDTSMIEREYYLQQLISKQGNGLVKVITGPRRAGKSYLLFVIFKQYLQSKGIRDDQIIEVALDRVSQMALRNPYELEKYIKACIGAEKGKHYVFIDEIQLSVKVKNPLLDEAVIALEDRELAYITFYDVLNDLLGNPDLEIFVTGSNSRMLSKDIATNFRGRSCEIRVFPLSFSEFLSFSGSDKHDAWIQYMTYGGMPQVVLEEDVYAKSRYLSDLMKNVYQKDIVERHKLKNDYVLENLVKILFSSIGSLTNPHKLVHTLASVLKIRTTDETIKALLGYLEDAFIFQKAERFDVKGKSYLSSPFKYYAIDVGLRNAFLGFRQQEKTHLMENIIYNELLLRGYSVDVGVVVLNKRIEGKLKQGQHEIDFIVNTGFQKIYIQSAFSVEDSRKKQNEILPLQETGDYFRKIVVTDGNQEAWSDDEGIVYIGVIPFLLNKSFLNKEV</sequence>
<gene>
    <name evidence="3" type="ORF">SDC9_47004</name>
</gene>